<evidence type="ECO:0000259" key="13">
    <source>
        <dbReference type="PROSITE" id="PS50885"/>
    </source>
</evidence>
<dbReference type="Pfam" id="PF02518">
    <property type="entry name" value="HATPase_c"/>
    <property type="match status" value="1"/>
</dbReference>
<evidence type="ECO:0000256" key="10">
    <source>
        <dbReference type="ARBA" id="ARBA00023012"/>
    </source>
</evidence>
<dbReference type="PROSITE" id="PS50885">
    <property type="entry name" value="HAMP"/>
    <property type="match status" value="1"/>
</dbReference>
<organism evidence="14 15">
    <name type="scientific">Paenibacillus sabuli</name>
    <dbReference type="NCBI Taxonomy" id="2772509"/>
    <lineage>
        <taxon>Bacteria</taxon>
        <taxon>Bacillati</taxon>
        <taxon>Bacillota</taxon>
        <taxon>Bacilli</taxon>
        <taxon>Bacillales</taxon>
        <taxon>Paenibacillaceae</taxon>
        <taxon>Paenibacillus</taxon>
    </lineage>
</organism>
<name>A0A927BWD5_9BACL</name>
<evidence type="ECO:0000256" key="6">
    <source>
        <dbReference type="ARBA" id="ARBA00022741"/>
    </source>
</evidence>
<evidence type="ECO:0000256" key="1">
    <source>
        <dbReference type="ARBA" id="ARBA00004651"/>
    </source>
</evidence>
<dbReference type="PANTHER" id="PTHR34220">
    <property type="entry name" value="SENSOR HISTIDINE KINASE YPDA"/>
    <property type="match status" value="1"/>
</dbReference>
<keyword evidence="7 14" id="KW-0418">Kinase</keyword>
<dbReference type="AlphaFoldDB" id="A0A927BWD5"/>
<keyword evidence="3" id="KW-0597">Phosphoprotein</keyword>
<proteinExistence type="predicted"/>
<dbReference type="GO" id="GO:0000155">
    <property type="term" value="F:phosphorelay sensor kinase activity"/>
    <property type="evidence" value="ECO:0007669"/>
    <property type="project" value="InterPro"/>
</dbReference>
<sequence>MQSFSRQSFGNKLKIAFLSVIVLSILMTGGLSYTISAVTLEQNALKLTRDTVARSAQIVDEKLNKLMLIMMTFMISQPFYDMLRDVVASEDSRYYKHLNDLDNVFSQARIAEPLIHSIYVSTPIGEFYPSSMNRNRGIAFADTDLYARIEREKKNMWVGGHEDQLFSGGERVISLILQPIFDTPVSGVYIVVNIREAGFRQLVQGNSGDDAFSFLLNADGETVYPVQQPLVRKAVEDGNLPRMMRLEEGSQSFELSGETYLLNYARLNIADWTMTTIRSRADVLRDLVVVKWLIAGVAVAALLVTLLVSGAFARYLLKPLQGLMKVMKRVEQNDLTARFASGSGDELGQVGLRLNRMLEQIVVLIDEVTDAQTHKRTAEIKALSAQMDPHFLYNTLNTIYWKLKLKQIEPSQQMVLSLSRLFQLGLNNGREITTLARELEHVRQYLELQSSCYEGLFTYTIEVREPELTACSMPRILLQPLVENSILHGFRDLKEGGRISIEIAEAGESRWAIVVRDNGNGMDEAQVRALVAAAGAAPGDSPASGLESGKGYAVSNLMRRLQLYYGDEADLQIDSAPERGTEIRIALPRKGEKWDEHA</sequence>
<dbReference type="Gene3D" id="3.30.565.10">
    <property type="entry name" value="Histidine kinase-like ATPase, C-terminal domain"/>
    <property type="match status" value="1"/>
</dbReference>
<dbReference type="CDD" id="cd06225">
    <property type="entry name" value="HAMP"/>
    <property type="match status" value="1"/>
</dbReference>
<dbReference type="GO" id="GO:0005524">
    <property type="term" value="F:ATP binding"/>
    <property type="evidence" value="ECO:0007669"/>
    <property type="project" value="UniProtKB-KW"/>
</dbReference>
<keyword evidence="2" id="KW-1003">Cell membrane</keyword>
<comment type="subcellular location">
    <subcellularLocation>
        <location evidence="1">Cell membrane</location>
        <topology evidence="1">Multi-pass membrane protein</topology>
    </subcellularLocation>
</comment>
<gene>
    <name evidence="14" type="ORF">IDH44_20295</name>
</gene>
<dbReference type="GO" id="GO:0005886">
    <property type="term" value="C:plasma membrane"/>
    <property type="evidence" value="ECO:0007669"/>
    <property type="project" value="UniProtKB-SubCell"/>
</dbReference>
<dbReference type="InterPro" id="IPR036890">
    <property type="entry name" value="HATPase_C_sf"/>
</dbReference>
<evidence type="ECO:0000256" key="4">
    <source>
        <dbReference type="ARBA" id="ARBA00022679"/>
    </source>
</evidence>
<dbReference type="SUPFAM" id="SSF158472">
    <property type="entry name" value="HAMP domain-like"/>
    <property type="match status" value="1"/>
</dbReference>
<keyword evidence="5 12" id="KW-0812">Transmembrane</keyword>
<dbReference type="SMART" id="SM00304">
    <property type="entry name" value="HAMP"/>
    <property type="match status" value="1"/>
</dbReference>
<dbReference type="Pfam" id="PF00672">
    <property type="entry name" value="HAMP"/>
    <property type="match status" value="1"/>
</dbReference>
<keyword evidence="8" id="KW-0067">ATP-binding</keyword>
<evidence type="ECO:0000256" key="5">
    <source>
        <dbReference type="ARBA" id="ARBA00022692"/>
    </source>
</evidence>
<dbReference type="RefSeq" id="WP_190920647.1">
    <property type="nucleotide sequence ID" value="NZ_JACXIZ010000040.1"/>
</dbReference>
<keyword evidence="4" id="KW-0808">Transferase</keyword>
<evidence type="ECO:0000256" key="8">
    <source>
        <dbReference type="ARBA" id="ARBA00022840"/>
    </source>
</evidence>
<evidence type="ECO:0000313" key="14">
    <source>
        <dbReference type="EMBL" id="MBD2847537.1"/>
    </source>
</evidence>
<dbReference type="PANTHER" id="PTHR34220:SF11">
    <property type="entry name" value="SENSOR PROTEIN KINASE HPTS"/>
    <property type="match status" value="1"/>
</dbReference>
<protein>
    <submittedName>
        <fullName evidence="14">Sensor histidine kinase</fullName>
    </submittedName>
</protein>
<evidence type="ECO:0000256" key="3">
    <source>
        <dbReference type="ARBA" id="ARBA00022553"/>
    </source>
</evidence>
<dbReference type="InterPro" id="IPR003660">
    <property type="entry name" value="HAMP_dom"/>
</dbReference>
<keyword evidence="10" id="KW-0902">Two-component regulatory system</keyword>
<dbReference type="InterPro" id="IPR010559">
    <property type="entry name" value="Sig_transdc_His_kin_internal"/>
</dbReference>
<evidence type="ECO:0000256" key="9">
    <source>
        <dbReference type="ARBA" id="ARBA00022989"/>
    </source>
</evidence>
<dbReference type="SUPFAM" id="SSF55874">
    <property type="entry name" value="ATPase domain of HSP90 chaperone/DNA topoisomerase II/histidine kinase"/>
    <property type="match status" value="1"/>
</dbReference>
<keyword evidence="11 12" id="KW-0472">Membrane</keyword>
<accession>A0A927BWD5</accession>
<evidence type="ECO:0000256" key="11">
    <source>
        <dbReference type="ARBA" id="ARBA00023136"/>
    </source>
</evidence>
<dbReference type="Proteomes" id="UP000621560">
    <property type="component" value="Unassembled WGS sequence"/>
</dbReference>
<dbReference type="Gene3D" id="1.10.287.130">
    <property type="match status" value="1"/>
</dbReference>
<keyword evidence="9 12" id="KW-1133">Transmembrane helix</keyword>
<evidence type="ECO:0000256" key="7">
    <source>
        <dbReference type="ARBA" id="ARBA00022777"/>
    </source>
</evidence>
<evidence type="ECO:0000313" key="15">
    <source>
        <dbReference type="Proteomes" id="UP000621560"/>
    </source>
</evidence>
<dbReference type="EMBL" id="JACXIZ010000040">
    <property type="protein sequence ID" value="MBD2847537.1"/>
    <property type="molecule type" value="Genomic_DNA"/>
</dbReference>
<evidence type="ECO:0000256" key="12">
    <source>
        <dbReference type="SAM" id="Phobius"/>
    </source>
</evidence>
<feature type="domain" description="HAMP" evidence="13">
    <location>
        <begin position="314"/>
        <end position="366"/>
    </location>
</feature>
<feature type="transmembrane region" description="Helical" evidence="12">
    <location>
        <begin position="292"/>
        <end position="317"/>
    </location>
</feature>
<dbReference type="InterPro" id="IPR003594">
    <property type="entry name" value="HATPase_dom"/>
</dbReference>
<dbReference type="Pfam" id="PF06580">
    <property type="entry name" value="His_kinase"/>
    <property type="match status" value="1"/>
</dbReference>
<comment type="caution">
    <text evidence="14">The sequence shown here is derived from an EMBL/GenBank/DDBJ whole genome shotgun (WGS) entry which is preliminary data.</text>
</comment>
<dbReference type="InterPro" id="IPR050640">
    <property type="entry name" value="Bact_2-comp_sensor_kinase"/>
</dbReference>
<keyword evidence="15" id="KW-1185">Reference proteome</keyword>
<dbReference type="Gene3D" id="3.30.450.20">
    <property type="entry name" value="PAS domain"/>
    <property type="match status" value="1"/>
</dbReference>
<keyword evidence="6" id="KW-0547">Nucleotide-binding</keyword>
<evidence type="ECO:0000256" key="2">
    <source>
        <dbReference type="ARBA" id="ARBA00022475"/>
    </source>
</evidence>
<reference evidence="14" key="1">
    <citation type="submission" date="2020-09" db="EMBL/GenBank/DDBJ databases">
        <title>A novel bacterium of genus Paenibacillus, isolated from South China Sea.</title>
        <authorList>
            <person name="Huang H."/>
            <person name="Mo K."/>
            <person name="Hu Y."/>
        </authorList>
    </citation>
    <scope>NUCLEOTIDE SEQUENCE</scope>
    <source>
        <strain evidence="14">IB182496</strain>
    </source>
</reference>